<evidence type="ECO:0000313" key="7">
    <source>
        <dbReference type="EMBL" id="GAG21143.1"/>
    </source>
</evidence>
<dbReference type="InterPro" id="IPR015424">
    <property type="entry name" value="PyrdxlP-dep_Trfase"/>
</dbReference>
<evidence type="ECO:0000259" key="6">
    <source>
        <dbReference type="Pfam" id="PF00155"/>
    </source>
</evidence>
<dbReference type="GO" id="GO:0008483">
    <property type="term" value="F:transaminase activity"/>
    <property type="evidence" value="ECO:0007669"/>
    <property type="project" value="UniProtKB-KW"/>
</dbReference>
<dbReference type="PANTHER" id="PTHR46383">
    <property type="entry name" value="ASPARTATE AMINOTRANSFERASE"/>
    <property type="match status" value="1"/>
</dbReference>
<evidence type="ECO:0000256" key="4">
    <source>
        <dbReference type="ARBA" id="ARBA00022679"/>
    </source>
</evidence>
<comment type="similarity">
    <text evidence="2">Belongs to the class-I pyridoxal-phosphate-dependent aminotransferase family.</text>
</comment>
<evidence type="ECO:0000256" key="5">
    <source>
        <dbReference type="ARBA" id="ARBA00022898"/>
    </source>
</evidence>
<feature type="domain" description="Aminotransferase class I/classII large" evidence="6">
    <location>
        <begin position="2"/>
        <end position="66"/>
    </location>
</feature>
<evidence type="ECO:0000256" key="2">
    <source>
        <dbReference type="ARBA" id="ARBA00007441"/>
    </source>
</evidence>
<protein>
    <recommendedName>
        <fullName evidence="6">Aminotransferase class I/classII large domain-containing protein</fullName>
    </recommendedName>
</protein>
<sequence length="86" mass="10148">SIQIEEPQGAFYLFPKVENYDMTKFAKWLKQHYGVLTVPGSYFSFKDNLEHKQYLRICFTTELNHLKQGMKYICDGIVSFKEKSSL</sequence>
<feature type="non-terminal residue" evidence="7">
    <location>
        <position position="1"/>
    </location>
</feature>
<dbReference type="PANTHER" id="PTHR46383:SF1">
    <property type="entry name" value="ASPARTATE AMINOTRANSFERASE"/>
    <property type="match status" value="1"/>
</dbReference>
<gene>
    <name evidence="7" type="ORF">S01H1_53059</name>
</gene>
<evidence type="ECO:0000256" key="1">
    <source>
        <dbReference type="ARBA" id="ARBA00001933"/>
    </source>
</evidence>
<comment type="cofactor">
    <cofactor evidence="1">
        <name>pyridoxal 5'-phosphate</name>
        <dbReference type="ChEBI" id="CHEBI:597326"/>
    </cofactor>
</comment>
<name>X0W964_9ZZZZ</name>
<keyword evidence="5" id="KW-0663">Pyridoxal phosphate</keyword>
<dbReference type="EMBL" id="BARS01034341">
    <property type="protein sequence ID" value="GAG21143.1"/>
    <property type="molecule type" value="Genomic_DNA"/>
</dbReference>
<dbReference type="AlphaFoldDB" id="X0W964"/>
<dbReference type="InterPro" id="IPR004839">
    <property type="entry name" value="Aminotransferase_I/II_large"/>
</dbReference>
<dbReference type="InterPro" id="IPR015422">
    <property type="entry name" value="PyrdxlP-dep_Trfase_small"/>
</dbReference>
<organism evidence="7">
    <name type="scientific">marine sediment metagenome</name>
    <dbReference type="NCBI Taxonomy" id="412755"/>
    <lineage>
        <taxon>unclassified sequences</taxon>
        <taxon>metagenomes</taxon>
        <taxon>ecological metagenomes</taxon>
    </lineage>
</organism>
<keyword evidence="3" id="KW-0032">Aminotransferase</keyword>
<accession>X0W964</accession>
<proteinExistence type="inferred from homology"/>
<reference evidence="7" key="1">
    <citation type="journal article" date="2014" name="Front. Microbiol.">
        <title>High frequency of phylogenetically diverse reductive dehalogenase-homologous genes in deep subseafloor sedimentary metagenomes.</title>
        <authorList>
            <person name="Kawai M."/>
            <person name="Futagami T."/>
            <person name="Toyoda A."/>
            <person name="Takaki Y."/>
            <person name="Nishi S."/>
            <person name="Hori S."/>
            <person name="Arai W."/>
            <person name="Tsubouchi T."/>
            <person name="Morono Y."/>
            <person name="Uchiyama I."/>
            <person name="Ito T."/>
            <person name="Fujiyama A."/>
            <person name="Inagaki F."/>
            <person name="Takami H."/>
        </authorList>
    </citation>
    <scope>NUCLEOTIDE SEQUENCE</scope>
    <source>
        <strain evidence="7">Expedition CK06-06</strain>
    </source>
</reference>
<dbReference type="Gene3D" id="3.90.1150.10">
    <property type="entry name" value="Aspartate Aminotransferase, domain 1"/>
    <property type="match status" value="1"/>
</dbReference>
<dbReference type="Pfam" id="PF00155">
    <property type="entry name" value="Aminotran_1_2"/>
    <property type="match status" value="1"/>
</dbReference>
<dbReference type="GO" id="GO:0030170">
    <property type="term" value="F:pyridoxal phosphate binding"/>
    <property type="evidence" value="ECO:0007669"/>
    <property type="project" value="InterPro"/>
</dbReference>
<dbReference type="SUPFAM" id="SSF53383">
    <property type="entry name" value="PLP-dependent transferases"/>
    <property type="match status" value="1"/>
</dbReference>
<dbReference type="InterPro" id="IPR050596">
    <property type="entry name" value="AspAT/PAT-like"/>
</dbReference>
<evidence type="ECO:0000256" key="3">
    <source>
        <dbReference type="ARBA" id="ARBA00022576"/>
    </source>
</evidence>
<keyword evidence="4" id="KW-0808">Transferase</keyword>
<comment type="caution">
    <text evidence="7">The sequence shown here is derived from an EMBL/GenBank/DDBJ whole genome shotgun (WGS) entry which is preliminary data.</text>
</comment>
<dbReference type="GO" id="GO:0006520">
    <property type="term" value="P:amino acid metabolic process"/>
    <property type="evidence" value="ECO:0007669"/>
    <property type="project" value="InterPro"/>
</dbReference>